<dbReference type="InterPro" id="IPR011990">
    <property type="entry name" value="TPR-like_helical_dom_sf"/>
</dbReference>
<name>A0ABS2ANR2_9ACTN</name>
<comment type="caution">
    <text evidence="1">The sequence shown here is derived from an EMBL/GenBank/DDBJ whole genome shotgun (WGS) entry which is preliminary data.</text>
</comment>
<protein>
    <recommendedName>
        <fullName evidence="3">Tetratricopeptide repeat protein</fullName>
    </recommendedName>
</protein>
<evidence type="ECO:0008006" key="3">
    <source>
        <dbReference type="Google" id="ProtNLM"/>
    </source>
</evidence>
<dbReference type="SUPFAM" id="SSF48452">
    <property type="entry name" value="TPR-like"/>
    <property type="match status" value="1"/>
</dbReference>
<dbReference type="RefSeq" id="WP_203381380.1">
    <property type="nucleotide sequence ID" value="NZ_JAENHP010000019.1"/>
</dbReference>
<evidence type="ECO:0000313" key="1">
    <source>
        <dbReference type="EMBL" id="MBM2621408.1"/>
    </source>
</evidence>
<dbReference type="Gene3D" id="1.25.40.10">
    <property type="entry name" value="Tetratricopeptide repeat domain"/>
    <property type="match status" value="1"/>
</dbReference>
<keyword evidence="2" id="KW-1185">Reference proteome</keyword>
<dbReference type="EMBL" id="JAENHP010000019">
    <property type="protein sequence ID" value="MBM2621408.1"/>
    <property type="molecule type" value="Genomic_DNA"/>
</dbReference>
<sequence length="392" mass="42472">MSTRTGEMLAAYFDLRSDCGPVHARIVGLMGRRLVSGAAVPACQTVTPSGLRYAISLDAPELPLIDAPRALTAARRSPEWAHLCTLVDAWDDLTPADRLRVARVLHKLGFWATLLTLTPPPTDRHAETVDAGVWRALTRLRRMATLKMRGEDDFPIPPDMYEVYAAAAHDPGTPLEERISAAVNLAAHHGRNDRVADDIAPWAELAMRLVQSSALTPLLASAAWRAICFLPYYRSDHRAVATMLDEAERLGRAALEAAQPGPATVEAAQPGPAAVEAAQLGHVAPTSPATTTGRADAEGRDAGADDRLLAVENLRVLSQTRGRAARDPLEAESWYRRAVELDPEDPQTHVTLGDHLVRCGRSEEAYASFATAAELGAPYTGYSRMGMERCRI</sequence>
<proteinExistence type="predicted"/>
<accession>A0ABS2ANR2</accession>
<gene>
    <name evidence="1" type="ORF">JIG36_38485</name>
</gene>
<reference evidence="1 2" key="1">
    <citation type="submission" date="2021-01" db="EMBL/GenBank/DDBJ databases">
        <title>Actinoplanes sp. nov. LDG1-06 isolated from lichen.</title>
        <authorList>
            <person name="Saeng-In P."/>
            <person name="Phongsopitanun W."/>
            <person name="Kanchanasin P."/>
            <person name="Yuki M."/>
            <person name="Kudo T."/>
            <person name="Ohkuma M."/>
            <person name="Tanasupawat S."/>
        </authorList>
    </citation>
    <scope>NUCLEOTIDE SEQUENCE [LARGE SCALE GENOMIC DNA]</scope>
    <source>
        <strain evidence="1 2">LDG1-06</strain>
    </source>
</reference>
<organism evidence="1 2">
    <name type="scientific">Paractinoplanes ovalisporus</name>
    <dbReference type="NCBI Taxonomy" id="2810368"/>
    <lineage>
        <taxon>Bacteria</taxon>
        <taxon>Bacillati</taxon>
        <taxon>Actinomycetota</taxon>
        <taxon>Actinomycetes</taxon>
        <taxon>Micromonosporales</taxon>
        <taxon>Micromonosporaceae</taxon>
        <taxon>Paractinoplanes</taxon>
    </lineage>
</organism>
<evidence type="ECO:0000313" key="2">
    <source>
        <dbReference type="Proteomes" id="UP000632138"/>
    </source>
</evidence>
<dbReference type="Proteomes" id="UP000632138">
    <property type="component" value="Unassembled WGS sequence"/>
</dbReference>